<sequence length="61" mass="6727">MDVTYYIQNGMLEAYALGTLDSKNAAEIEELLQSNIELGEALEEILIKIDGNQNQTLHSTG</sequence>
<reference evidence="2" key="1">
    <citation type="submission" date="2017-09" db="EMBL/GenBank/DDBJ databases">
        <authorList>
            <person name="Varghese N."/>
            <person name="Submissions S."/>
        </authorList>
    </citation>
    <scope>NUCLEOTIDE SEQUENCE [LARGE SCALE GENOMIC DNA]</scope>
    <source>
        <strain evidence="2">CGMCC 1.12803</strain>
    </source>
</reference>
<dbReference type="OrthoDB" id="3395710at2"/>
<organism evidence="1 2">
    <name type="scientific">Pedobacter xixiisoli</name>
    <dbReference type="NCBI Taxonomy" id="1476464"/>
    <lineage>
        <taxon>Bacteria</taxon>
        <taxon>Pseudomonadati</taxon>
        <taxon>Bacteroidota</taxon>
        <taxon>Sphingobacteriia</taxon>
        <taxon>Sphingobacteriales</taxon>
        <taxon>Sphingobacteriaceae</taxon>
        <taxon>Pedobacter</taxon>
    </lineage>
</organism>
<evidence type="ECO:0000313" key="1">
    <source>
        <dbReference type="EMBL" id="SOD12124.1"/>
    </source>
</evidence>
<name>A0A285ZR48_9SPHI</name>
<accession>A0A285ZR48</accession>
<evidence type="ECO:0000313" key="2">
    <source>
        <dbReference type="Proteomes" id="UP000219281"/>
    </source>
</evidence>
<dbReference type="EMBL" id="OCMT01000001">
    <property type="protein sequence ID" value="SOD12124.1"/>
    <property type="molecule type" value="Genomic_DNA"/>
</dbReference>
<dbReference type="AlphaFoldDB" id="A0A285ZR48"/>
<keyword evidence="2" id="KW-1185">Reference proteome</keyword>
<dbReference type="RefSeq" id="WP_097128319.1">
    <property type="nucleotide sequence ID" value="NZ_OCMT01000001.1"/>
</dbReference>
<dbReference type="Proteomes" id="UP000219281">
    <property type="component" value="Unassembled WGS sequence"/>
</dbReference>
<proteinExistence type="predicted"/>
<protein>
    <submittedName>
        <fullName evidence="1">Uncharacterized protein</fullName>
    </submittedName>
</protein>
<gene>
    <name evidence="1" type="ORF">SAMN06297358_0506</name>
</gene>